<name>A0A9X2PBC9_9HYPH</name>
<comment type="caution">
    <text evidence="2">The sequence shown here is derived from an EMBL/GenBank/DDBJ whole genome shotgun (WGS) entry which is preliminary data.</text>
</comment>
<dbReference type="GO" id="GO:0000725">
    <property type="term" value="P:recombinational repair"/>
    <property type="evidence" value="ECO:0007669"/>
    <property type="project" value="TreeGrafter"/>
</dbReference>
<accession>A0A9X2PBC9</accession>
<gene>
    <name evidence="2" type="ORF">NVS89_10780</name>
</gene>
<dbReference type="Proteomes" id="UP001151088">
    <property type="component" value="Unassembled WGS sequence"/>
</dbReference>
<dbReference type="RefSeq" id="WP_258732738.1">
    <property type="nucleotide sequence ID" value="NZ_JANTHZ010000004.1"/>
</dbReference>
<organism evidence="2 3">
    <name type="scientific">Ancylobacter mangrovi</name>
    <dbReference type="NCBI Taxonomy" id="2972472"/>
    <lineage>
        <taxon>Bacteria</taxon>
        <taxon>Pseudomonadati</taxon>
        <taxon>Pseudomonadota</taxon>
        <taxon>Alphaproteobacteria</taxon>
        <taxon>Hyphomicrobiales</taxon>
        <taxon>Xanthobacteraceae</taxon>
        <taxon>Ancylobacter</taxon>
    </lineage>
</organism>
<dbReference type="GO" id="GO:0003677">
    <property type="term" value="F:DNA binding"/>
    <property type="evidence" value="ECO:0007669"/>
    <property type="project" value="InterPro"/>
</dbReference>
<dbReference type="Pfam" id="PF08378">
    <property type="entry name" value="NERD"/>
    <property type="match status" value="1"/>
</dbReference>
<evidence type="ECO:0000259" key="1">
    <source>
        <dbReference type="Pfam" id="PF08378"/>
    </source>
</evidence>
<dbReference type="Pfam" id="PF13245">
    <property type="entry name" value="AAA_19"/>
    <property type="match status" value="1"/>
</dbReference>
<dbReference type="InterPro" id="IPR027417">
    <property type="entry name" value="P-loop_NTPase"/>
</dbReference>
<dbReference type="PANTHER" id="PTHR11070">
    <property type="entry name" value="UVRD / RECB / PCRA DNA HELICASE FAMILY MEMBER"/>
    <property type="match status" value="1"/>
</dbReference>
<dbReference type="InterPro" id="IPR011528">
    <property type="entry name" value="NERD"/>
</dbReference>
<protein>
    <submittedName>
        <fullName evidence="2">NERD domain-containing protein</fullName>
    </submittedName>
</protein>
<dbReference type="GO" id="GO:0005524">
    <property type="term" value="F:ATP binding"/>
    <property type="evidence" value="ECO:0007669"/>
    <property type="project" value="InterPro"/>
</dbReference>
<dbReference type="PANTHER" id="PTHR11070:SF45">
    <property type="entry name" value="DNA 3'-5' HELICASE"/>
    <property type="match status" value="1"/>
</dbReference>
<feature type="domain" description="NERD" evidence="1">
    <location>
        <begin position="15"/>
        <end position="128"/>
    </location>
</feature>
<proteinExistence type="predicted"/>
<dbReference type="GO" id="GO:0005829">
    <property type="term" value="C:cytosol"/>
    <property type="evidence" value="ECO:0007669"/>
    <property type="project" value="TreeGrafter"/>
</dbReference>
<dbReference type="AlphaFoldDB" id="A0A9X2PBC9"/>
<evidence type="ECO:0000313" key="3">
    <source>
        <dbReference type="Proteomes" id="UP001151088"/>
    </source>
</evidence>
<sequence length="533" mass="57772">MARYVGLGEEEPSEDSERRVAIALRRLPDDWIVLHHVSWQSRRGGRQGDGEADFVVLHPKRGLLVLEVKGGGIEIHEGRWSSINRRGERNDIKNPYEQATDSKHALLGWLKERGLAGRVRIGHAVAFPHMAALPNVGPAGPPAISFAKPDLDAIAATIDRCFEHWSLEAKLAVHDVTKLVGLLAPTVSVTPNLAGKLAEAEKELLLFTADQVEAFAGLRASRGGLILGGAGTGKTILAVARAQQLAKDGFRTLLVCYNELLGADLARRTASPPALTAGTFHSICLAEAAKARLPVPAQRNAGWWEQKAPELLIEACATTDTSFDAVVVDEAQDFSPLWLDALRCLIGTDKDAPFFEFADPRQDIWARAWSTDSRHAFVYELTRNMRNTRPIAERVAATIATICKDRGVIGPQPIWRVTNGAPRESDVIASVERLLDEGLTPVSIVVLCEDAALANRLRERSIGAYSFGRWGSRGVPVESISRFKGLDAAAVVLALAENKGPAHQAQAYVGISRARSLLAVVGSQATRNAVNWP</sequence>
<dbReference type="GO" id="GO:0043138">
    <property type="term" value="F:3'-5' DNA helicase activity"/>
    <property type="evidence" value="ECO:0007669"/>
    <property type="project" value="TreeGrafter"/>
</dbReference>
<evidence type="ECO:0000313" key="2">
    <source>
        <dbReference type="EMBL" id="MCS0495584.1"/>
    </source>
</evidence>
<dbReference type="InterPro" id="IPR000212">
    <property type="entry name" value="DNA_helicase_UvrD/REP"/>
</dbReference>
<keyword evidence="3" id="KW-1185">Reference proteome</keyword>
<reference evidence="2" key="1">
    <citation type="submission" date="2022-08" db="EMBL/GenBank/DDBJ databases">
        <authorList>
            <person name="Li F."/>
        </authorList>
    </citation>
    <scope>NUCLEOTIDE SEQUENCE</scope>
    <source>
        <strain evidence="2">MQZ15Z-1</strain>
    </source>
</reference>
<dbReference type="Gene3D" id="3.40.50.300">
    <property type="entry name" value="P-loop containing nucleotide triphosphate hydrolases"/>
    <property type="match status" value="2"/>
</dbReference>
<dbReference type="EMBL" id="JANTHZ010000004">
    <property type="protein sequence ID" value="MCS0495584.1"/>
    <property type="molecule type" value="Genomic_DNA"/>
</dbReference>
<dbReference type="SUPFAM" id="SSF52540">
    <property type="entry name" value="P-loop containing nucleoside triphosphate hydrolases"/>
    <property type="match status" value="1"/>
</dbReference>